<evidence type="ECO:0000256" key="10">
    <source>
        <dbReference type="ARBA" id="ARBA00034099"/>
    </source>
</evidence>
<evidence type="ECO:0000256" key="6">
    <source>
        <dbReference type="ARBA" id="ARBA00023136"/>
    </source>
</evidence>
<reference evidence="12 14" key="2">
    <citation type="journal article" date="2013" name="Nature">
        <title>Insights into bilaterian evolution from three spiralian genomes.</title>
        <authorList>
            <person name="Simakov O."/>
            <person name="Marletaz F."/>
            <person name="Cho S.J."/>
            <person name="Edsinger-Gonzales E."/>
            <person name="Havlak P."/>
            <person name="Hellsten U."/>
            <person name="Kuo D.H."/>
            <person name="Larsson T."/>
            <person name="Lv J."/>
            <person name="Arendt D."/>
            <person name="Savage R."/>
            <person name="Osoegawa K."/>
            <person name="de Jong P."/>
            <person name="Grimwood J."/>
            <person name="Chapman J.A."/>
            <person name="Shapiro H."/>
            <person name="Aerts A."/>
            <person name="Otillar R.P."/>
            <person name="Terry A.Y."/>
            <person name="Boore J.L."/>
            <person name="Grigoriev I.V."/>
            <person name="Lindberg D.R."/>
            <person name="Seaver E.C."/>
            <person name="Weisblat D.A."/>
            <person name="Putnam N.H."/>
            <person name="Rokhsar D.S."/>
        </authorList>
    </citation>
    <scope>NUCLEOTIDE SEQUENCE</scope>
</reference>
<keyword evidence="6" id="KW-0472">Membrane</keyword>
<evidence type="ECO:0000313" key="14">
    <source>
        <dbReference type="Proteomes" id="UP000015101"/>
    </source>
</evidence>
<evidence type="ECO:0000256" key="8">
    <source>
        <dbReference type="ARBA" id="ARBA00023286"/>
    </source>
</evidence>
<dbReference type="Pfam" id="PF02931">
    <property type="entry name" value="Neur_chan_LBD"/>
    <property type="match status" value="1"/>
</dbReference>
<dbReference type="STRING" id="6412.T1EHP2"/>
<evidence type="ECO:0000256" key="7">
    <source>
        <dbReference type="ARBA" id="ARBA00023170"/>
    </source>
</evidence>
<proteinExistence type="predicted"/>
<feature type="domain" description="Neurotransmitter-gated ion-channel ligand-binding" evidence="11">
    <location>
        <begin position="2"/>
        <end position="94"/>
    </location>
</feature>
<dbReference type="GO" id="GO:0045211">
    <property type="term" value="C:postsynaptic membrane"/>
    <property type="evidence" value="ECO:0007669"/>
    <property type="project" value="InterPro"/>
</dbReference>
<dbReference type="OrthoDB" id="5975154at2759"/>
<keyword evidence="2" id="KW-1003">Cell membrane</keyword>
<dbReference type="InterPro" id="IPR006202">
    <property type="entry name" value="Neur_chan_lig-bd"/>
</dbReference>
<keyword evidence="14" id="KW-1185">Reference proteome</keyword>
<dbReference type="HOGENOM" id="CLU_018074_7_2_1"/>
<dbReference type="KEGG" id="hro:HELRODRAFT_128626"/>
<keyword evidence="9" id="KW-0407">Ion channel</keyword>
<dbReference type="SUPFAM" id="SSF63712">
    <property type="entry name" value="Nicotinic receptor ligand binding domain-like"/>
    <property type="match status" value="1"/>
</dbReference>
<dbReference type="InterPro" id="IPR036734">
    <property type="entry name" value="Neur_chan_lig-bd_sf"/>
</dbReference>
<dbReference type="InterPro" id="IPR002394">
    <property type="entry name" value="Nicotinic_acetylcholine_rcpt"/>
</dbReference>
<dbReference type="eggNOG" id="KOG3645">
    <property type="taxonomic scope" value="Eukaryota"/>
</dbReference>
<dbReference type="GO" id="GO:0004888">
    <property type="term" value="F:transmembrane signaling receptor activity"/>
    <property type="evidence" value="ECO:0007669"/>
    <property type="project" value="InterPro"/>
</dbReference>
<dbReference type="InParanoid" id="T1EHP2"/>
<evidence type="ECO:0000256" key="4">
    <source>
        <dbReference type="ARBA" id="ARBA00023018"/>
    </source>
</evidence>
<dbReference type="PANTHER" id="PTHR18945">
    <property type="entry name" value="NEUROTRANSMITTER GATED ION CHANNEL"/>
    <property type="match status" value="1"/>
</dbReference>
<dbReference type="PRINTS" id="PR00254">
    <property type="entry name" value="NICOTINICR"/>
</dbReference>
<dbReference type="Gene3D" id="2.70.170.10">
    <property type="entry name" value="Neurotransmitter-gated ion-channel ligand-binding domain"/>
    <property type="match status" value="1"/>
</dbReference>
<name>T1EHP2_HELRO</name>
<dbReference type="Proteomes" id="UP000015101">
    <property type="component" value="Unassembled WGS sequence"/>
</dbReference>
<keyword evidence="5" id="KW-0406">Ion transport</keyword>
<reference evidence="14" key="1">
    <citation type="submission" date="2012-12" db="EMBL/GenBank/DDBJ databases">
        <authorList>
            <person name="Hellsten U."/>
            <person name="Grimwood J."/>
            <person name="Chapman J.A."/>
            <person name="Shapiro H."/>
            <person name="Aerts A."/>
            <person name="Otillar R.P."/>
            <person name="Terry A.Y."/>
            <person name="Boore J.L."/>
            <person name="Simakov O."/>
            <person name="Marletaz F."/>
            <person name="Cho S.-J."/>
            <person name="Edsinger-Gonzales E."/>
            <person name="Havlak P."/>
            <person name="Kuo D.-H."/>
            <person name="Larsson T."/>
            <person name="Lv J."/>
            <person name="Arendt D."/>
            <person name="Savage R."/>
            <person name="Osoegawa K."/>
            <person name="de Jong P."/>
            <person name="Lindberg D.R."/>
            <person name="Seaver E.C."/>
            <person name="Weisblat D.A."/>
            <person name="Putnam N.H."/>
            <person name="Grigoriev I.V."/>
            <person name="Rokhsar D.S."/>
        </authorList>
    </citation>
    <scope>NUCLEOTIDE SEQUENCE</scope>
</reference>
<evidence type="ECO:0000256" key="9">
    <source>
        <dbReference type="ARBA" id="ARBA00023303"/>
    </source>
</evidence>
<comment type="subcellular location">
    <subcellularLocation>
        <location evidence="10">Synaptic cell membrane</location>
        <topology evidence="10">Multi-pass membrane protein</topology>
    </subcellularLocation>
</comment>
<keyword evidence="7" id="KW-0675">Receptor</keyword>
<dbReference type="EnsemblMetazoa" id="HelroT128626">
    <property type="protein sequence ID" value="HelroP128626"/>
    <property type="gene ID" value="HelroG128626"/>
</dbReference>
<organism evidence="13 14">
    <name type="scientific">Helobdella robusta</name>
    <name type="common">Californian leech</name>
    <dbReference type="NCBI Taxonomy" id="6412"/>
    <lineage>
        <taxon>Eukaryota</taxon>
        <taxon>Metazoa</taxon>
        <taxon>Spiralia</taxon>
        <taxon>Lophotrochozoa</taxon>
        <taxon>Annelida</taxon>
        <taxon>Clitellata</taxon>
        <taxon>Hirudinea</taxon>
        <taxon>Rhynchobdellida</taxon>
        <taxon>Glossiphoniidae</taxon>
        <taxon>Helobdella</taxon>
    </lineage>
</organism>
<dbReference type="InterPro" id="IPR006201">
    <property type="entry name" value="Neur_channel"/>
</dbReference>
<dbReference type="GeneID" id="20196092"/>
<dbReference type="RefSeq" id="XP_009010551.1">
    <property type="nucleotide sequence ID" value="XM_009012303.1"/>
</dbReference>
<gene>
    <name evidence="13" type="primary">20196092</name>
    <name evidence="12" type="ORF">HELRODRAFT_128626</name>
</gene>
<dbReference type="AlphaFoldDB" id="T1EHP2"/>
<evidence type="ECO:0000313" key="13">
    <source>
        <dbReference type="EnsemblMetazoa" id="HelroP128626"/>
    </source>
</evidence>
<evidence type="ECO:0000259" key="11">
    <source>
        <dbReference type="Pfam" id="PF02931"/>
    </source>
</evidence>
<accession>T1EHP2</accession>
<evidence type="ECO:0000313" key="12">
    <source>
        <dbReference type="EMBL" id="ESO11351.1"/>
    </source>
</evidence>
<reference evidence="13" key="3">
    <citation type="submission" date="2015-06" db="UniProtKB">
        <authorList>
            <consortium name="EnsemblMetazoa"/>
        </authorList>
    </citation>
    <scope>IDENTIFICATION</scope>
</reference>
<keyword evidence="4" id="KW-0770">Synapse</keyword>
<dbReference type="EMBL" id="KB095824">
    <property type="protein sequence ID" value="ESO11351.1"/>
    <property type="molecule type" value="Genomic_DNA"/>
</dbReference>
<dbReference type="CTD" id="20196092"/>
<keyword evidence="3" id="KW-0812">Transmembrane</keyword>
<evidence type="ECO:0000256" key="5">
    <source>
        <dbReference type="ARBA" id="ARBA00023065"/>
    </source>
</evidence>
<evidence type="ECO:0000256" key="2">
    <source>
        <dbReference type="ARBA" id="ARBA00022475"/>
    </source>
</evidence>
<dbReference type="GO" id="GO:0022848">
    <property type="term" value="F:acetylcholine-gated monoatomic cation-selective channel activity"/>
    <property type="evidence" value="ECO:0007669"/>
    <property type="project" value="InterPro"/>
</dbReference>
<keyword evidence="8" id="KW-1071">Ligand-gated ion channel</keyword>
<protein>
    <recommendedName>
        <fullName evidence="11">Neurotransmitter-gated ion-channel ligand-binding domain-containing protein</fullName>
    </recommendedName>
</protein>
<evidence type="ECO:0000256" key="1">
    <source>
        <dbReference type="ARBA" id="ARBA00022448"/>
    </source>
</evidence>
<dbReference type="EMBL" id="AMQM01010650">
    <property type="status" value="NOT_ANNOTATED_CDS"/>
    <property type="molecule type" value="Genomic_DNA"/>
</dbReference>
<sequence>EKLLIKQLLRNYDSLGIVGRPVRNISDVMEVKFGIGLIQLLDLDEKNQILTTNVWGRYSWTDIYMRWDPTQYGGVDYVRVPTHKIWTPDIVLYN</sequence>
<keyword evidence="1" id="KW-0813">Transport</keyword>
<dbReference type="OMA" id="HEWIDNN"/>
<evidence type="ECO:0000256" key="3">
    <source>
        <dbReference type="ARBA" id="ARBA00022692"/>
    </source>
</evidence>